<organism evidence="1 2">
    <name type="scientific">Duganella vulcania</name>
    <dbReference type="NCBI Taxonomy" id="2692166"/>
    <lineage>
        <taxon>Bacteria</taxon>
        <taxon>Pseudomonadati</taxon>
        <taxon>Pseudomonadota</taxon>
        <taxon>Betaproteobacteria</taxon>
        <taxon>Burkholderiales</taxon>
        <taxon>Oxalobacteraceae</taxon>
        <taxon>Telluria group</taxon>
        <taxon>Duganella</taxon>
    </lineage>
</organism>
<comment type="caution">
    <text evidence="1">The sequence shown here is derived from an EMBL/GenBank/DDBJ whole genome shotgun (WGS) entry which is preliminary data.</text>
</comment>
<dbReference type="Proteomes" id="UP000447355">
    <property type="component" value="Unassembled WGS sequence"/>
</dbReference>
<dbReference type="EMBL" id="WWCX01000001">
    <property type="protein sequence ID" value="MYM92658.1"/>
    <property type="molecule type" value="Genomic_DNA"/>
</dbReference>
<proteinExistence type="predicted"/>
<protein>
    <submittedName>
        <fullName evidence="1">Uncharacterized protein</fullName>
    </submittedName>
</protein>
<evidence type="ECO:0000313" key="2">
    <source>
        <dbReference type="Proteomes" id="UP000447355"/>
    </source>
</evidence>
<dbReference type="RefSeq" id="WP_161081917.1">
    <property type="nucleotide sequence ID" value="NZ_WWCX01000001.1"/>
</dbReference>
<sequence length="86" mass="9906">MADELKYHEQSEGWTHEYLPDGHCVCFQRPGEIGGGYVTVDFERRTFATGYARPRVNAATVEYKGKGWQDRIVRDALDHLERVMTS</sequence>
<name>A0A845GHY3_9BURK</name>
<dbReference type="AlphaFoldDB" id="A0A845GHY3"/>
<accession>A0A845GHY3</accession>
<gene>
    <name evidence="1" type="ORF">GTP90_02145</name>
</gene>
<evidence type="ECO:0000313" key="1">
    <source>
        <dbReference type="EMBL" id="MYM92658.1"/>
    </source>
</evidence>
<reference evidence="1" key="1">
    <citation type="submission" date="2019-12" db="EMBL/GenBank/DDBJ databases">
        <title>Novel species isolated from a subtropical stream in China.</title>
        <authorList>
            <person name="Lu H."/>
        </authorList>
    </citation>
    <scope>NUCLEOTIDE SEQUENCE [LARGE SCALE GENOMIC DNA]</scope>
    <source>
        <strain evidence="1">FT81W</strain>
    </source>
</reference>